<reference evidence="2 3" key="1">
    <citation type="journal article" date="2024" name="G3 (Bethesda)">
        <title>Genome assembly of Hibiscus sabdariffa L. provides insights into metabolisms of medicinal natural products.</title>
        <authorList>
            <person name="Kim T."/>
        </authorList>
    </citation>
    <scope>NUCLEOTIDE SEQUENCE [LARGE SCALE GENOMIC DNA]</scope>
    <source>
        <strain evidence="2">TK-2024</strain>
        <tissue evidence="2">Old leaves</tissue>
    </source>
</reference>
<proteinExistence type="predicted"/>
<evidence type="ECO:0000313" key="2">
    <source>
        <dbReference type="EMBL" id="KAK8529719.1"/>
    </source>
</evidence>
<sequence length="353" mass="40196">MSLRIKAVVDRFVEELKEALEADIQDRIMKEREMQSYIEEREREVAEREAAWKAELSRREAEIARQEARLKAEKENLEKEKSVLMGTASNQDNQDGALEITVVFELIHPFLDTTRTGWPGLVLAGITLTTNCQDLIFPYKKETKTGCNGAVNANISPLFLFFSLSSFSRHRHRPPPPHPLKPSPVPRRIPATMSSIIQSFQKSSSLPVSQTESKDHLPAASGPGMLRRRLSALSLKLKHTSSPAKSWTFPRSKSLSSAGEYAGSSIKKWWDWGWSWVLSKKPTFARDIEMNEEETRILGCHNKGSWRHVFYKARSEIRKLVGSDHKVGLPQTCRYNPLDYSKNFDDGKSYTYG</sequence>
<protein>
    <submittedName>
        <fullName evidence="2">Uncharacterized protein</fullName>
    </submittedName>
</protein>
<evidence type="ECO:0000256" key="1">
    <source>
        <dbReference type="SAM" id="Coils"/>
    </source>
</evidence>
<evidence type="ECO:0000313" key="3">
    <source>
        <dbReference type="Proteomes" id="UP001472677"/>
    </source>
</evidence>
<gene>
    <name evidence="2" type="ORF">V6N12_060492</name>
</gene>
<name>A0ABR2D5D5_9ROSI</name>
<dbReference type="PANTHER" id="PTHR35714">
    <property type="entry name" value="OS02G0715300 PROTEIN"/>
    <property type="match status" value="1"/>
</dbReference>
<dbReference type="PANTHER" id="PTHR35714:SF1">
    <property type="entry name" value="OS02G0715300 PROTEIN"/>
    <property type="match status" value="1"/>
</dbReference>
<organism evidence="2 3">
    <name type="scientific">Hibiscus sabdariffa</name>
    <name type="common">roselle</name>
    <dbReference type="NCBI Taxonomy" id="183260"/>
    <lineage>
        <taxon>Eukaryota</taxon>
        <taxon>Viridiplantae</taxon>
        <taxon>Streptophyta</taxon>
        <taxon>Embryophyta</taxon>
        <taxon>Tracheophyta</taxon>
        <taxon>Spermatophyta</taxon>
        <taxon>Magnoliopsida</taxon>
        <taxon>eudicotyledons</taxon>
        <taxon>Gunneridae</taxon>
        <taxon>Pentapetalae</taxon>
        <taxon>rosids</taxon>
        <taxon>malvids</taxon>
        <taxon>Malvales</taxon>
        <taxon>Malvaceae</taxon>
        <taxon>Malvoideae</taxon>
        <taxon>Hibiscus</taxon>
    </lineage>
</organism>
<accession>A0ABR2D5D5</accession>
<keyword evidence="1" id="KW-0175">Coiled coil</keyword>
<keyword evidence="3" id="KW-1185">Reference proteome</keyword>
<dbReference type="EMBL" id="JBBPBM010000036">
    <property type="protein sequence ID" value="KAK8529719.1"/>
    <property type="molecule type" value="Genomic_DNA"/>
</dbReference>
<comment type="caution">
    <text evidence="2">The sequence shown here is derived from an EMBL/GenBank/DDBJ whole genome shotgun (WGS) entry which is preliminary data.</text>
</comment>
<dbReference type="Proteomes" id="UP001472677">
    <property type="component" value="Unassembled WGS sequence"/>
</dbReference>
<feature type="coiled-coil region" evidence="1">
    <location>
        <begin position="53"/>
        <end position="87"/>
    </location>
</feature>